<organism evidence="13 14">
    <name type="scientific">Zophobas morio</name>
    <dbReference type="NCBI Taxonomy" id="2755281"/>
    <lineage>
        <taxon>Eukaryota</taxon>
        <taxon>Metazoa</taxon>
        <taxon>Ecdysozoa</taxon>
        <taxon>Arthropoda</taxon>
        <taxon>Hexapoda</taxon>
        <taxon>Insecta</taxon>
        <taxon>Pterygota</taxon>
        <taxon>Neoptera</taxon>
        <taxon>Endopterygota</taxon>
        <taxon>Coleoptera</taxon>
        <taxon>Polyphaga</taxon>
        <taxon>Cucujiformia</taxon>
        <taxon>Tenebrionidae</taxon>
        <taxon>Zophobas</taxon>
    </lineage>
</organism>
<dbReference type="EMBL" id="JALNTZ010000009">
    <property type="protein sequence ID" value="KAJ3641517.1"/>
    <property type="molecule type" value="Genomic_DNA"/>
</dbReference>
<dbReference type="Pfam" id="PF04969">
    <property type="entry name" value="CS"/>
    <property type="match status" value="1"/>
</dbReference>
<dbReference type="FunFam" id="4.10.860.10:FF:000006">
    <property type="entry name" value="calcyclin-binding protein-like"/>
    <property type="match status" value="1"/>
</dbReference>
<keyword evidence="4" id="KW-0963">Cytoplasm</keyword>
<keyword evidence="7" id="KW-0007">Acetylation</keyword>
<feature type="domain" description="SGS" evidence="11">
    <location>
        <begin position="145"/>
        <end position="220"/>
    </location>
</feature>
<dbReference type="PROSITE" id="PS51203">
    <property type="entry name" value="CS"/>
    <property type="match status" value="1"/>
</dbReference>
<dbReference type="GO" id="GO:0005634">
    <property type="term" value="C:nucleus"/>
    <property type="evidence" value="ECO:0007669"/>
    <property type="project" value="UniProtKB-SubCell"/>
</dbReference>
<reference evidence="13" key="1">
    <citation type="journal article" date="2023" name="G3 (Bethesda)">
        <title>Whole genome assemblies of Zophobas morio and Tenebrio molitor.</title>
        <authorList>
            <person name="Kaur S."/>
            <person name="Stinson S.A."/>
            <person name="diCenzo G.C."/>
        </authorList>
    </citation>
    <scope>NUCLEOTIDE SEQUENCE</scope>
    <source>
        <strain evidence="13">QUZm001</strain>
    </source>
</reference>
<dbReference type="GO" id="GO:0005737">
    <property type="term" value="C:cytoplasm"/>
    <property type="evidence" value="ECO:0007669"/>
    <property type="project" value="UniProtKB-SubCell"/>
</dbReference>
<dbReference type="FunFam" id="2.60.40.790:FF:000006">
    <property type="entry name" value="calcyclin-binding protein-like"/>
    <property type="match status" value="1"/>
</dbReference>
<evidence type="ECO:0000313" key="14">
    <source>
        <dbReference type="Proteomes" id="UP001168821"/>
    </source>
</evidence>
<dbReference type="InterPro" id="IPR007699">
    <property type="entry name" value="SGS_dom"/>
</dbReference>
<dbReference type="GO" id="GO:0007507">
    <property type="term" value="P:heart development"/>
    <property type="evidence" value="ECO:0007669"/>
    <property type="project" value="TreeGrafter"/>
</dbReference>
<dbReference type="PROSITE" id="PS51048">
    <property type="entry name" value="SGS"/>
    <property type="match status" value="1"/>
</dbReference>
<dbReference type="SUPFAM" id="SSF49764">
    <property type="entry name" value="HSP20-like chaperones"/>
    <property type="match status" value="1"/>
</dbReference>
<accession>A0AA38HS10</accession>
<dbReference type="PANTHER" id="PTHR13164:SF3">
    <property type="entry name" value="CALCYCLIN-BINDING PROTEIN"/>
    <property type="match status" value="1"/>
</dbReference>
<comment type="caution">
    <text evidence="13">The sequence shown here is derived from an EMBL/GenBank/DDBJ whole genome shotgun (WGS) entry which is preliminary data.</text>
</comment>
<keyword evidence="14" id="KW-1185">Reference proteome</keyword>
<keyword evidence="8" id="KW-0539">Nucleus</keyword>
<sequence>MTAKIDELKSDLAELQSLLAQATRPKVKDILSLETRKLSTEIAKLQDQLNTAANATSTTPILKRYQVKLNTYAWDQTSKFVKFYVTLPKVHTIPEGNLVCQFTNKSLELSVKDLDNKDYVFVINNLLCKINPEGSTWKVKTDMVVINAAKVKPDKWSHVTELEKKASDAQNAKFKADDNMDPSEGLMSIMKNMYEKGDDEMKRTIAKAWSESQNKSSVLS</sequence>
<evidence type="ECO:0000256" key="7">
    <source>
        <dbReference type="ARBA" id="ARBA00022990"/>
    </source>
</evidence>
<dbReference type="SUPFAM" id="SSF140106">
    <property type="entry name" value="Calcyclin-binding protein-like"/>
    <property type="match status" value="1"/>
</dbReference>
<dbReference type="PANTHER" id="PTHR13164">
    <property type="entry name" value="CALICYLIN BINDING PROTEIN"/>
    <property type="match status" value="1"/>
</dbReference>
<evidence type="ECO:0000256" key="1">
    <source>
        <dbReference type="ARBA" id="ARBA00004123"/>
    </source>
</evidence>
<evidence type="ECO:0000256" key="6">
    <source>
        <dbReference type="ARBA" id="ARBA00022786"/>
    </source>
</evidence>
<evidence type="ECO:0000313" key="13">
    <source>
        <dbReference type="EMBL" id="KAJ3641517.1"/>
    </source>
</evidence>
<dbReference type="InterPro" id="IPR015120">
    <property type="entry name" value="Siah-Interact_N"/>
</dbReference>
<protein>
    <recommendedName>
        <fullName evidence="3">Calcyclin-binding protein</fullName>
    </recommendedName>
</protein>
<evidence type="ECO:0000256" key="8">
    <source>
        <dbReference type="ARBA" id="ARBA00023242"/>
    </source>
</evidence>
<evidence type="ECO:0000259" key="12">
    <source>
        <dbReference type="PROSITE" id="PS51203"/>
    </source>
</evidence>
<feature type="coiled-coil region" evidence="10">
    <location>
        <begin position="28"/>
        <end position="55"/>
    </location>
</feature>
<dbReference type="InterPro" id="IPR037893">
    <property type="entry name" value="CS_CacyBP"/>
</dbReference>
<dbReference type="GO" id="GO:0031625">
    <property type="term" value="F:ubiquitin protein ligase binding"/>
    <property type="evidence" value="ECO:0007669"/>
    <property type="project" value="InterPro"/>
</dbReference>
<dbReference type="AlphaFoldDB" id="A0AA38HS10"/>
<evidence type="ECO:0000256" key="3">
    <source>
        <dbReference type="ARBA" id="ARBA00015702"/>
    </source>
</evidence>
<dbReference type="CDD" id="cd06468">
    <property type="entry name" value="p23_CacyBP"/>
    <property type="match status" value="1"/>
</dbReference>
<gene>
    <name evidence="13" type="ORF">Zmor_028022</name>
</gene>
<dbReference type="InterPro" id="IPR037201">
    <property type="entry name" value="CacyBP_N"/>
</dbReference>
<dbReference type="Gene3D" id="4.10.860.10">
    <property type="entry name" value="UVR domain"/>
    <property type="match status" value="1"/>
</dbReference>
<comment type="subcellular location">
    <subcellularLocation>
        <location evidence="2">Cytoplasm</location>
    </subcellularLocation>
    <subcellularLocation>
        <location evidence="1">Nucleus</location>
    </subcellularLocation>
</comment>
<dbReference type="Gene3D" id="2.60.40.790">
    <property type="match status" value="1"/>
</dbReference>
<dbReference type="InterPro" id="IPR008978">
    <property type="entry name" value="HSP20-like_chaperone"/>
</dbReference>
<evidence type="ECO:0000256" key="2">
    <source>
        <dbReference type="ARBA" id="ARBA00004496"/>
    </source>
</evidence>
<evidence type="ECO:0000259" key="11">
    <source>
        <dbReference type="PROSITE" id="PS51048"/>
    </source>
</evidence>
<dbReference type="InterPro" id="IPR052289">
    <property type="entry name" value="Calcyclin-binding_UBL-bridge"/>
</dbReference>
<evidence type="ECO:0000256" key="9">
    <source>
        <dbReference type="ARBA" id="ARBA00025145"/>
    </source>
</evidence>
<feature type="domain" description="CS" evidence="12">
    <location>
        <begin position="67"/>
        <end position="160"/>
    </location>
</feature>
<keyword evidence="10" id="KW-0175">Coiled coil</keyword>
<dbReference type="Proteomes" id="UP001168821">
    <property type="component" value="Unassembled WGS sequence"/>
</dbReference>
<dbReference type="GO" id="GO:0044548">
    <property type="term" value="F:S100 protein binding"/>
    <property type="evidence" value="ECO:0007669"/>
    <property type="project" value="InterPro"/>
</dbReference>
<keyword evidence="6" id="KW-0833">Ubl conjugation pathway</keyword>
<name>A0AA38HS10_9CUCU</name>
<keyword evidence="5" id="KW-0597">Phosphoprotein</keyword>
<proteinExistence type="predicted"/>
<dbReference type="Pfam" id="PF09032">
    <property type="entry name" value="Siah-Interact_N"/>
    <property type="match status" value="1"/>
</dbReference>
<dbReference type="InterPro" id="IPR007052">
    <property type="entry name" value="CS_dom"/>
</dbReference>
<evidence type="ECO:0000256" key="4">
    <source>
        <dbReference type="ARBA" id="ARBA00022490"/>
    </source>
</evidence>
<comment type="function">
    <text evidence="9">May be involved in calcium-dependent ubiquitination and subsequent proteasomal degradation of target proteins. Probably serves as a molecular bridge in ubiquitin E3 complexes. Participates in the ubiquitin-mediated degradation of beta-catenin (CTNNB1).</text>
</comment>
<evidence type="ECO:0000256" key="5">
    <source>
        <dbReference type="ARBA" id="ARBA00022553"/>
    </source>
</evidence>
<evidence type="ECO:0000256" key="10">
    <source>
        <dbReference type="SAM" id="Coils"/>
    </source>
</evidence>
<dbReference type="GO" id="GO:0015631">
    <property type="term" value="F:tubulin binding"/>
    <property type="evidence" value="ECO:0007669"/>
    <property type="project" value="InterPro"/>
</dbReference>